<feature type="transmembrane region" description="Helical" evidence="5">
    <location>
        <begin position="176"/>
        <end position="197"/>
    </location>
</feature>
<name>A0A9P0CCX9_BEMTA</name>
<keyword evidence="3 5" id="KW-1133">Transmembrane helix</keyword>
<proteinExistence type="predicted"/>
<feature type="transmembrane region" description="Helical" evidence="5">
    <location>
        <begin position="326"/>
        <end position="344"/>
    </location>
</feature>
<keyword evidence="4 5" id="KW-0472">Membrane</keyword>
<evidence type="ECO:0000313" key="7">
    <source>
        <dbReference type="EMBL" id="CAH0774343.1"/>
    </source>
</evidence>
<evidence type="ECO:0000256" key="4">
    <source>
        <dbReference type="ARBA" id="ARBA00023136"/>
    </source>
</evidence>
<feature type="transmembrane region" description="Helical" evidence="5">
    <location>
        <begin position="152"/>
        <end position="170"/>
    </location>
</feature>
<feature type="transmembrane region" description="Helical" evidence="5">
    <location>
        <begin position="120"/>
        <end position="140"/>
    </location>
</feature>
<reference evidence="7" key="1">
    <citation type="submission" date="2021-12" db="EMBL/GenBank/DDBJ databases">
        <authorList>
            <person name="King R."/>
        </authorList>
    </citation>
    <scope>NUCLEOTIDE SEQUENCE</scope>
</reference>
<keyword evidence="2 5" id="KW-0812">Transmembrane</keyword>
<dbReference type="Gene3D" id="1.20.1250.20">
    <property type="entry name" value="MFS general substrate transporter like domains"/>
    <property type="match status" value="1"/>
</dbReference>
<dbReference type="InterPro" id="IPR036259">
    <property type="entry name" value="MFS_trans_sf"/>
</dbReference>
<feature type="transmembrane region" description="Helical" evidence="5">
    <location>
        <begin position="356"/>
        <end position="376"/>
    </location>
</feature>
<feature type="transmembrane region" description="Helical" evidence="5">
    <location>
        <begin position="97"/>
        <end position="114"/>
    </location>
</feature>
<evidence type="ECO:0000256" key="2">
    <source>
        <dbReference type="ARBA" id="ARBA00022692"/>
    </source>
</evidence>
<dbReference type="PANTHER" id="PTHR48021">
    <property type="match status" value="1"/>
</dbReference>
<dbReference type="Pfam" id="PF00083">
    <property type="entry name" value="Sugar_tr"/>
    <property type="match status" value="1"/>
</dbReference>
<organism evidence="7 8">
    <name type="scientific">Bemisia tabaci</name>
    <name type="common">Sweetpotato whitefly</name>
    <name type="synonym">Aleurodes tabaci</name>
    <dbReference type="NCBI Taxonomy" id="7038"/>
    <lineage>
        <taxon>Eukaryota</taxon>
        <taxon>Metazoa</taxon>
        <taxon>Ecdysozoa</taxon>
        <taxon>Arthropoda</taxon>
        <taxon>Hexapoda</taxon>
        <taxon>Insecta</taxon>
        <taxon>Pterygota</taxon>
        <taxon>Neoptera</taxon>
        <taxon>Paraneoptera</taxon>
        <taxon>Hemiptera</taxon>
        <taxon>Sternorrhyncha</taxon>
        <taxon>Aleyrodoidea</taxon>
        <taxon>Aleyrodidae</taxon>
        <taxon>Aleyrodinae</taxon>
        <taxon>Bemisia</taxon>
    </lineage>
</organism>
<dbReference type="InterPro" id="IPR020846">
    <property type="entry name" value="MFS_dom"/>
</dbReference>
<feature type="transmembrane region" description="Helical" evidence="5">
    <location>
        <begin position="258"/>
        <end position="281"/>
    </location>
</feature>
<dbReference type="GO" id="GO:0016020">
    <property type="term" value="C:membrane"/>
    <property type="evidence" value="ECO:0007669"/>
    <property type="project" value="UniProtKB-SubCell"/>
</dbReference>
<dbReference type="InterPro" id="IPR050549">
    <property type="entry name" value="MFS_Trehalose_Transporter"/>
</dbReference>
<accession>A0A9P0CCX9</accession>
<feature type="transmembrane region" description="Helical" evidence="5">
    <location>
        <begin position="67"/>
        <end position="90"/>
    </location>
</feature>
<dbReference type="Proteomes" id="UP001152759">
    <property type="component" value="Chromosome 6"/>
</dbReference>
<keyword evidence="8" id="KW-1185">Reference proteome</keyword>
<feature type="transmembrane region" description="Helical" evidence="5">
    <location>
        <begin position="388"/>
        <end position="409"/>
    </location>
</feature>
<feature type="transmembrane region" description="Helical" evidence="5">
    <location>
        <begin position="421"/>
        <end position="443"/>
    </location>
</feature>
<feature type="domain" description="Major facilitator superfamily (MFS) profile" evidence="6">
    <location>
        <begin position="27"/>
        <end position="447"/>
    </location>
</feature>
<evidence type="ECO:0000259" key="6">
    <source>
        <dbReference type="PROSITE" id="PS50850"/>
    </source>
</evidence>
<dbReference type="AlphaFoldDB" id="A0A9P0CCX9"/>
<protein>
    <recommendedName>
        <fullName evidence="6">Major facilitator superfamily (MFS) profile domain-containing protein</fullName>
    </recommendedName>
</protein>
<sequence length="478" mass="52374">MPGGKGVFGWGYSSIFDSSVHLTLGCRRNHSVVSFSFCGYEQRSVKSSVISADKKGLLDPYLSRPRILASLGLLAAPIAPILIGPFIDFFGRKKGVLVFYLIMGIGWAVIGSAKNVTQLYIGRMICSFGEGFEACAVVYLAEICATEQRSIVLAWLRALFSAGVLLVEVINTCVSWPVACLGFSLAAFAFAIAELFVPESPAWLFRQGKEEAAVKNLQRLGRSQAGVHLEIETLRQRESSTESLSWRTFLKPTVWKPFVILAVFHVIQLSTGCDVIIFYQVDFLASLGTTYDPVSVSVALSTVRFLSNITVGVYTNSISRKLSTAISGFCMAVPLAGAVIYEYHYRCVPCDRPVQWLPLTFIFAYLVAAEFAVNCLPGTMVGELYPLSVRGTMSGATHFAAHCSYFAYVKFYFACLRVLKIHGILFVFAASSFLAGLFGIYILPETHGKSLVEVERGFEGKTQEIDQNIVVPLSSINS</sequence>
<gene>
    <name evidence="7" type="ORF">BEMITA_LOCUS10706</name>
</gene>
<evidence type="ECO:0000256" key="1">
    <source>
        <dbReference type="ARBA" id="ARBA00004141"/>
    </source>
</evidence>
<dbReference type="GO" id="GO:0022857">
    <property type="term" value="F:transmembrane transporter activity"/>
    <property type="evidence" value="ECO:0007669"/>
    <property type="project" value="InterPro"/>
</dbReference>
<comment type="subcellular location">
    <subcellularLocation>
        <location evidence="1">Membrane</location>
        <topology evidence="1">Multi-pass membrane protein</topology>
    </subcellularLocation>
</comment>
<dbReference type="PANTHER" id="PTHR48021:SF32">
    <property type="entry name" value="FACILITATED TREHALOSE TRANSPORTER TRET1-2 HOMOLOG-LIKE PROTEIN"/>
    <property type="match status" value="1"/>
</dbReference>
<dbReference type="EMBL" id="OU963867">
    <property type="protein sequence ID" value="CAH0774343.1"/>
    <property type="molecule type" value="Genomic_DNA"/>
</dbReference>
<dbReference type="InterPro" id="IPR005828">
    <property type="entry name" value="MFS_sugar_transport-like"/>
</dbReference>
<evidence type="ECO:0000256" key="5">
    <source>
        <dbReference type="SAM" id="Phobius"/>
    </source>
</evidence>
<dbReference type="SUPFAM" id="SSF103473">
    <property type="entry name" value="MFS general substrate transporter"/>
    <property type="match status" value="1"/>
</dbReference>
<evidence type="ECO:0000313" key="8">
    <source>
        <dbReference type="Proteomes" id="UP001152759"/>
    </source>
</evidence>
<dbReference type="PROSITE" id="PS50850">
    <property type="entry name" value="MFS"/>
    <property type="match status" value="1"/>
</dbReference>
<evidence type="ECO:0000256" key="3">
    <source>
        <dbReference type="ARBA" id="ARBA00022989"/>
    </source>
</evidence>